<dbReference type="InterPro" id="IPR019455">
    <property type="entry name" value="Acetolactate_synth_ssu_C"/>
</dbReference>
<evidence type="ECO:0000313" key="3">
    <source>
        <dbReference type="Proteomes" id="UP000226191"/>
    </source>
</evidence>
<dbReference type="Pfam" id="PF10369">
    <property type="entry name" value="ALS_ss_C"/>
    <property type="match status" value="1"/>
</dbReference>
<reference evidence="2 3" key="1">
    <citation type="submission" date="2017-02" db="EMBL/GenBank/DDBJ databases">
        <title>Prevalence of linear plasmids in Cutibacterium acnes isolates obtained from cancerous prostatic tissue.</title>
        <authorList>
            <person name="Davidsson S."/>
            <person name="Bruggemann H."/>
        </authorList>
    </citation>
    <scope>NUCLEOTIDE SEQUENCE [LARGE SCALE GENOMIC DNA]</scope>
    <source>
        <strain evidence="2 3">11-78</strain>
    </source>
</reference>
<dbReference type="AlphaFoldDB" id="A0AA44TH83"/>
<dbReference type="Gene3D" id="3.30.70.1150">
    <property type="entry name" value="ACT-like. Chain A, domain 2"/>
    <property type="match status" value="1"/>
</dbReference>
<protein>
    <recommendedName>
        <fullName evidence="1">Acetolactate synthase small subunit C-terminal domain-containing protein</fullName>
    </recommendedName>
</protein>
<proteinExistence type="predicted"/>
<organism evidence="2 3">
    <name type="scientific">Cutibacterium acnes</name>
    <name type="common">Propionibacterium acnes</name>
    <dbReference type="NCBI Taxonomy" id="1747"/>
    <lineage>
        <taxon>Bacteria</taxon>
        <taxon>Bacillati</taxon>
        <taxon>Actinomycetota</taxon>
        <taxon>Actinomycetes</taxon>
        <taxon>Propionibacteriales</taxon>
        <taxon>Propionibacteriaceae</taxon>
        <taxon>Cutibacterium</taxon>
    </lineage>
</organism>
<dbReference type="InterPro" id="IPR027271">
    <property type="entry name" value="Acetolactate_synth/TF_NikR_C"/>
</dbReference>
<dbReference type="Proteomes" id="UP000226191">
    <property type="component" value="Unassembled WGS sequence"/>
</dbReference>
<evidence type="ECO:0000313" key="2">
    <source>
        <dbReference type="EMBL" id="PGF32045.1"/>
    </source>
</evidence>
<evidence type="ECO:0000259" key="1">
    <source>
        <dbReference type="Pfam" id="PF10369"/>
    </source>
</evidence>
<gene>
    <name evidence="2" type="ORF">B1B09_11305</name>
</gene>
<sequence length="35" mass="3800">MLLQVLEHFGIVELVQSGQVALNRGVAVLGAKRPR</sequence>
<comment type="caution">
    <text evidence="2">The sequence shown here is derived from an EMBL/GenBank/DDBJ whole genome shotgun (WGS) entry which is preliminary data.</text>
</comment>
<name>A0AA44TH83_CUTAC</name>
<dbReference type="EMBL" id="MVCE01000006">
    <property type="protein sequence ID" value="PGF32045.1"/>
    <property type="molecule type" value="Genomic_DNA"/>
</dbReference>
<feature type="domain" description="Acetolactate synthase small subunit C-terminal" evidence="1">
    <location>
        <begin position="2"/>
        <end position="25"/>
    </location>
</feature>
<accession>A0AA44TH83</accession>